<dbReference type="InterPro" id="IPR013830">
    <property type="entry name" value="SGNH_hydro"/>
</dbReference>
<protein>
    <submittedName>
        <fullName evidence="3">Lysophospholipase L1-like esterase</fullName>
    </submittedName>
</protein>
<reference evidence="3 4" key="1">
    <citation type="submission" date="2020-08" db="EMBL/GenBank/DDBJ databases">
        <title>Genomic Encyclopedia of Type Strains, Phase IV (KMG-IV): sequencing the most valuable type-strain genomes for metagenomic binning, comparative biology and taxonomic classification.</title>
        <authorList>
            <person name="Goeker M."/>
        </authorList>
    </citation>
    <scope>NUCLEOTIDE SEQUENCE [LARGE SCALE GENOMIC DNA]</scope>
    <source>
        <strain evidence="3 4">YIM 65646</strain>
    </source>
</reference>
<gene>
    <name evidence="3" type="ORF">HNR73_003943</name>
</gene>
<feature type="chain" id="PRO_5033067088" evidence="1">
    <location>
        <begin position="26"/>
        <end position="404"/>
    </location>
</feature>
<proteinExistence type="predicted"/>
<dbReference type="Proteomes" id="UP000548476">
    <property type="component" value="Unassembled WGS sequence"/>
</dbReference>
<dbReference type="InterPro" id="IPR053140">
    <property type="entry name" value="GDSL_Rv0518-like"/>
</dbReference>
<dbReference type="Pfam" id="PF13472">
    <property type="entry name" value="Lipase_GDSL_2"/>
    <property type="match status" value="1"/>
</dbReference>
<dbReference type="InterPro" id="IPR036514">
    <property type="entry name" value="SGNH_hydro_sf"/>
</dbReference>
<name>A0A841FJR3_9ACTN</name>
<evidence type="ECO:0000313" key="4">
    <source>
        <dbReference type="Proteomes" id="UP000548476"/>
    </source>
</evidence>
<keyword evidence="4" id="KW-1185">Reference proteome</keyword>
<sequence length="404" mass="42243">MTTKKTFLVLLVAAALALVAAPASAHQRPWSATWARAMQAPAGESWQGPNWSLDGFDGQSLRQELRVSRGGDSVRVTISNRYGTGPLRVTGASIGKPGADGAVRPGTLRPLTFAGRASTTVPAGTERTGDAAYLRVAALERLSITLYFSAPTGPATFHESSADTSYLAAGDHRFDPRAAAFTGRNHASYFLSRVDVGGRPSPSVVTFGDSITDGVSATPGTDGRYPDRLAERIAAAGLPYGVLNTGLSGNELLNDSATAGESGLHRFQHDVLDQPGVRTVVVLEGVNDIGLAGWLGRPLTAETLIDGHRALIAAAHAEGVRIIGATITPIAGSFYDSPEAEAIRDAVNDWIRTGGEYDAVADFDLALAEPGGDRMRAEYATLDLLHPNDAGLAAMADTIDLATL</sequence>
<evidence type="ECO:0000259" key="2">
    <source>
        <dbReference type="Pfam" id="PF13472"/>
    </source>
</evidence>
<dbReference type="PANTHER" id="PTHR43784:SF2">
    <property type="entry name" value="GDSL-LIKE LIPASE_ACYLHYDROLASE, PUTATIVE (AFU_ORTHOLOGUE AFUA_2G00820)-RELATED"/>
    <property type="match status" value="1"/>
</dbReference>
<feature type="domain" description="SGNH hydrolase-type esterase" evidence="2">
    <location>
        <begin position="207"/>
        <end position="392"/>
    </location>
</feature>
<dbReference type="Gene3D" id="3.40.50.1110">
    <property type="entry name" value="SGNH hydrolase"/>
    <property type="match status" value="1"/>
</dbReference>
<dbReference type="RefSeq" id="WP_184788917.1">
    <property type="nucleotide sequence ID" value="NZ_BONT01000046.1"/>
</dbReference>
<dbReference type="SUPFAM" id="SSF52266">
    <property type="entry name" value="SGNH hydrolase"/>
    <property type="match status" value="1"/>
</dbReference>
<dbReference type="AlphaFoldDB" id="A0A841FJR3"/>
<dbReference type="CDD" id="cd01830">
    <property type="entry name" value="XynE_like"/>
    <property type="match status" value="1"/>
</dbReference>
<keyword evidence="1" id="KW-0732">Signal</keyword>
<organism evidence="3 4">
    <name type="scientific">Phytomonospora endophytica</name>
    <dbReference type="NCBI Taxonomy" id="714109"/>
    <lineage>
        <taxon>Bacteria</taxon>
        <taxon>Bacillati</taxon>
        <taxon>Actinomycetota</taxon>
        <taxon>Actinomycetes</taxon>
        <taxon>Micromonosporales</taxon>
        <taxon>Micromonosporaceae</taxon>
        <taxon>Phytomonospora</taxon>
    </lineage>
</organism>
<accession>A0A841FJR3</accession>
<evidence type="ECO:0000256" key="1">
    <source>
        <dbReference type="SAM" id="SignalP"/>
    </source>
</evidence>
<dbReference type="EMBL" id="JACHGT010000008">
    <property type="protein sequence ID" value="MBB6036075.1"/>
    <property type="molecule type" value="Genomic_DNA"/>
</dbReference>
<comment type="caution">
    <text evidence="3">The sequence shown here is derived from an EMBL/GenBank/DDBJ whole genome shotgun (WGS) entry which is preliminary data.</text>
</comment>
<evidence type="ECO:0000313" key="3">
    <source>
        <dbReference type="EMBL" id="MBB6036075.1"/>
    </source>
</evidence>
<dbReference type="PANTHER" id="PTHR43784">
    <property type="entry name" value="GDSL-LIKE LIPASE/ACYLHYDROLASE, PUTATIVE (AFU_ORTHOLOGUE AFUA_2G00820)-RELATED"/>
    <property type="match status" value="1"/>
</dbReference>
<feature type="signal peptide" evidence="1">
    <location>
        <begin position="1"/>
        <end position="25"/>
    </location>
</feature>